<accession>A0AAV7I1I1</accession>
<sequence length="120" mass="13992">MHMRDQCTRGVKHKPERTAMLKWRLIDPLAINCANGQSQRLICHRAVSPTKLQIEIKHSILNHIKTLEDDQRDNLLATFITTASARNKFSVYFLMMALYLKFDVTIFRPFGPPQVVQFHE</sequence>
<dbReference type="Proteomes" id="UP000826195">
    <property type="component" value="Unassembled WGS sequence"/>
</dbReference>
<protein>
    <submittedName>
        <fullName evidence="1">Uncharacterized protein</fullName>
    </submittedName>
</protein>
<name>A0AAV7I1I1_COTGL</name>
<proteinExistence type="predicted"/>
<dbReference type="AlphaFoldDB" id="A0AAV7I1I1"/>
<gene>
    <name evidence="1" type="ORF">KQX54_019350</name>
</gene>
<comment type="caution">
    <text evidence="1">The sequence shown here is derived from an EMBL/GenBank/DDBJ whole genome shotgun (WGS) entry which is preliminary data.</text>
</comment>
<evidence type="ECO:0000313" key="2">
    <source>
        <dbReference type="Proteomes" id="UP000826195"/>
    </source>
</evidence>
<reference evidence="1 2" key="1">
    <citation type="journal article" date="2021" name="J. Hered.">
        <title>A chromosome-level genome assembly of the parasitoid wasp, Cotesia glomerata (Hymenoptera: Braconidae).</title>
        <authorList>
            <person name="Pinto B.J."/>
            <person name="Weis J.J."/>
            <person name="Gamble T."/>
            <person name="Ode P.J."/>
            <person name="Paul R."/>
            <person name="Zaspel J.M."/>
        </authorList>
    </citation>
    <scope>NUCLEOTIDE SEQUENCE [LARGE SCALE GENOMIC DNA]</scope>
    <source>
        <strain evidence="1">CgM1</strain>
    </source>
</reference>
<evidence type="ECO:0000313" key="1">
    <source>
        <dbReference type="EMBL" id="KAH0540712.1"/>
    </source>
</evidence>
<keyword evidence="2" id="KW-1185">Reference proteome</keyword>
<dbReference type="EMBL" id="JAHXZJ010002609">
    <property type="protein sequence ID" value="KAH0540712.1"/>
    <property type="molecule type" value="Genomic_DNA"/>
</dbReference>
<organism evidence="1 2">
    <name type="scientific">Cotesia glomerata</name>
    <name type="common">Lepidopteran parasitic wasp</name>
    <name type="synonym">Apanteles glomeratus</name>
    <dbReference type="NCBI Taxonomy" id="32391"/>
    <lineage>
        <taxon>Eukaryota</taxon>
        <taxon>Metazoa</taxon>
        <taxon>Ecdysozoa</taxon>
        <taxon>Arthropoda</taxon>
        <taxon>Hexapoda</taxon>
        <taxon>Insecta</taxon>
        <taxon>Pterygota</taxon>
        <taxon>Neoptera</taxon>
        <taxon>Endopterygota</taxon>
        <taxon>Hymenoptera</taxon>
        <taxon>Apocrita</taxon>
        <taxon>Ichneumonoidea</taxon>
        <taxon>Braconidae</taxon>
        <taxon>Microgastrinae</taxon>
        <taxon>Cotesia</taxon>
    </lineage>
</organism>